<dbReference type="InterPro" id="IPR036612">
    <property type="entry name" value="KH_dom_type_1_sf"/>
</dbReference>
<dbReference type="InterPro" id="IPR048565">
    <property type="entry name" value="S1_RRP4"/>
</dbReference>
<dbReference type="Pfam" id="PF21266">
    <property type="entry name" value="S1_RRP4"/>
    <property type="match status" value="1"/>
</dbReference>
<dbReference type="Gene3D" id="2.40.50.140">
    <property type="entry name" value="Nucleic acid-binding proteins"/>
    <property type="match status" value="1"/>
</dbReference>
<evidence type="ECO:0000256" key="6">
    <source>
        <dbReference type="ARBA" id="ARBA00023242"/>
    </source>
</evidence>
<dbReference type="InterPro" id="IPR026699">
    <property type="entry name" value="Exosome_RNA_bind1/RRP40/RRP4"/>
</dbReference>
<dbReference type="SUPFAM" id="SSF50249">
    <property type="entry name" value="Nucleic acid-binding proteins"/>
    <property type="match status" value="1"/>
</dbReference>
<dbReference type="GO" id="GO:0071051">
    <property type="term" value="P:poly(A)-dependent snoRNA 3'-end processing"/>
    <property type="evidence" value="ECO:0007669"/>
    <property type="project" value="TreeGrafter"/>
</dbReference>
<evidence type="ECO:0000259" key="7">
    <source>
        <dbReference type="Pfam" id="PF14382"/>
    </source>
</evidence>
<dbReference type="GO" id="GO:0071038">
    <property type="term" value="P:TRAMP-dependent tRNA surveillance pathway"/>
    <property type="evidence" value="ECO:0007669"/>
    <property type="project" value="TreeGrafter"/>
</dbReference>
<dbReference type="OMA" id="MNMPDGV"/>
<dbReference type="FunFam" id="2.40.50.140:FF:000038">
    <property type="entry name" value="Exosome complex component RRP4"/>
    <property type="match status" value="1"/>
</dbReference>
<dbReference type="Proteomes" id="UP000054408">
    <property type="component" value="Unassembled WGS sequence"/>
</dbReference>
<dbReference type="PANTHER" id="PTHR21321:SF4">
    <property type="entry name" value="EXOSOME COMPLEX COMPONENT RRP4"/>
    <property type="match status" value="1"/>
</dbReference>
<proteinExistence type="inferred from homology"/>
<gene>
    <name evidence="10" type="ORF">AMSG_09066</name>
</gene>
<dbReference type="InterPro" id="IPR004088">
    <property type="entry name" value="KH_dom_type_1"/>
</dbReference>
<dbReference type="eggNOG" id="KOG3013">
    <property type="taxonomic scope" value="Eukaryota"/>
</dbReference>
<keyword evidence="4" id="KW-0271">Exosome</keyword>
<dbReference type="Pfam" id="PF15985">
    <property type="entry name" value="KH_6"/>
    <property type="match status" value="1"/>
</dbReference>
<dbReference type="CDD" id="cd05789">
    <property type="entry name" value="S1_Rrp4"/>
    <property type="match status" value="1"/>
</dbReference>
<evidence type="ECO:0000313" key="10">
    <source>
        <dbReference type="EMBL" id="KNC52901.1"/>
    </source>
</evidence>
<keyword evidence="11" id="KW-1185">Reference proteome</keyword>
<dbReference type="OrthoDB" id="1650at2759"/>
<name>A0A0L0DLI0_THETB</name>
<dbReference type="Pfam" id="PF14382">
    <property type="entry name" value="ECR1_N"/>
    <property type="match status" value="1"/>
</dbReference>
<dbReference type="PANTHER" id="PTHR21321">
    <property type="entry name" value="PNAS-3 RELATED"/>
    <property type="match status" value="1"/>
</dbReference>
<evidence type="ECO:0000256" key="2">
    <source>
        <dbReference type="ARBA" id="ARBA00009155"/>
    </source>
</evidence>
<feature type="domain" description="K Homology" evidence="8">
    <location>
        <begin position="169"/>
        <end position="209"/>
    </location>
</feature>
<dbReference type="GO" id="GO:0034475">
    <property type="term" value="P:U4 snRNA 3'-end processing"/>
    <property type="evidence" value="ECO:0007669"/>
    <property type="project" value="TreeGrafter"/>
</dbReference>
<keyword evidence="5" id="KW-0694">RNA-binding</keyword>
<dbReference type="GO" id="GO:0000467">
    <property type="term" value="P:exonucleolytic trimming to generate mature 3'-end of 5.8S rRNA from tricistronic rRNA transcript (SSU-rRNA, 5.8S rRNA, LSU-rRNA)"/>
    <property type="evidence" value="ECO:0007669"/>
    <property type="project" value="TreeGrafter"/>
</dbReference>
<protein>
    <submittedName>
        <fullName evidence="10">Exosome component 2</fullName>
    </submittedName>
</protein>
<comment type="similarity">
    <text evidence="2">Belongs to the RRP4 family.</text>
</comment>
<accession>A0A0L0DLI0</accession>
<dbReference type="SUPFAM" id="SSF54791">
    <property type="entry name" value="Eukaryotic type KH-domain (KH-domain type I)"/>
    <property type="match status" value="1"/>
</dbReference>
<dbReference type="GO" id="GO:0071035">
    <property type="term" value="P:nuclear polyadenylation-dependent rRNA catabolic process"/>
    <property type="evidence" value="ECO:0007669"/>
    <property type="project" value="TreeGrafter"/>
</dbReference>
<dbReference type="AlphaFoldDB" id="A0A0L0DLI0"/>
<evidence type="ECO:0000256" key="3">
    <source>
        <dbReference type="ARBA" id="ARBA00022552"/>
    </source>
</evidence>
<comment type="subcellular location">
    <subcellularLocation>
        <location evidence="1">Nucleus</location>
    </subcellularLocation>
</comment>
<dbReference type="EMBL" id="GL349476">
    <property type="protein sequence ID" value="KNC52901.1"/>
    <property type="molecule type" value="Genomic_DNA"/>
</dbReference>
<dbReference type="GeneID" id="25567603"/>
<reference evidence="10 11" key="1">
    <citation type="submission" date="2010-05" db="EMBL/GenBank/DDBJ databases">
        <title>The Genome Sequence of Thecamonas trahens ATCC 50062.</title>
        <authorList>
            <consortium name="The Broad Institute Genome Sequencing Platform"/>
            <person name="Russ C."/>
            <person name="Cuomo C."/>
            <person name="Shea T."/>
            <person name="Young S.K."/>
            <person name="Zeng Q."/>
            <person name="Koehrsen M."/>
            <person name="Haas B."/>
            <person name="Borodovsky M."/>
            <person name="Guigo R."/>
            <person name="Alvarado L."/>
            <person name="Berlin A."/>
            <person name="Bochicchio J."/>
            <person name="Borenstein D."/>
            <person name="Chapman S."/>
            <person name="Chen Z."/>
            <person name="Freedman E."/>
            <person name="Gellesch M."/>
            <person name="Goldberg J."/>
            <person name="Griggs A."/>
            <person name="Gujja S."/>
            <person name="Heilman E."/>
            <person name="Heiman D."/>
            <person name="Hepburn T."/>
            <person name="Howarth C."/>
            <person name="Jen D."/>
            <person name="Larson L."/>
            <person name="Mehta T."/>
            <person name="Park D."/>
            <person name="Pearson M."/>
            <person name="Roberts A."/>
            <person name="Saif S."/>
            <person name="Shenoy N."/>
            <person name="Sisk P."/>
            <person name="Stolte C."/>
            <person name="Sykes S."/>
            <person name="Thomson T."/>
            <person name="Walk T."/>
            <person name="White J."/>
            <person name="Yandava C."/>
            <person name="Burger G."/>
            <person name="Gray M.W."/>
            <person name="Holland P.W.H."/>
            <person name="King N."/>
            <person name="Lang F.B.F."/>
            <person name="Roger A.J."/>
            <person name="Ruiz-Trillo I."/>
            <person name="Lander E."/>
            <person name="Nusbaum C."/>
        </authorList>
    </citation>
    <scope>NUCLEOTIDE SEQUENCE [LARGE SCALE GENOMIC DNA]</scope>
    <source>
        <strain evidence="10 11">ATCC 50062</strain>
    </source>
</reference>
<dbReference type="CDD" id="cd22525">
    <property type="entry name" value="KH-I_Rrp4_eukar"/>
    <property type="match status" value="1"/>
</dbReference>
<dbReference type="GO" id="GO:0003723">
    <property type="term" value="F:RNA binding"/>
    <property type="evidence" value="ECO:0007669"/>
    <property type="project" value="UniProtKB-KW"/>
</dbReference>
<dbReference type="GO" id="GO:0000177">
    <property type="term" value="C:cytoplasmic exosome (RNase complex)"/>
    <property type="evidence" value="ECO:0007669"/>
    <property type="project" value="TreeGrafter"/>
</dbReference>
<evidence type="ECO:0000256" key="5">
    <source>
        <dbReference type="ARBA" id="ARBA00022884"/>
    </source>
</evidence>
<dbReference type="SUPFAM" id="SSF110324">
    <property type="entry name" value="Ribosomal L27 protein-like"/>
    <property type="match status" value="1"/>
</dbReference>
<feature type="domain" description="Exosome complex component N-terminal" evidence="7">
    <location>
        <begin position="26"/>
        <end position="62"/>
    </location>
</feature>
<feature type="domain" description="RRP4 S1" evidence="9">
    <location>
        <begin position="75"/>
        <end position="147"/>
    </location>
</feature>
<evidence type="ECO:0000313" key="11">
    <source>
        <dbReference type="Proteomes" id="UP000054408"/>
    </source>
</evidence>
<evidence type="ECO:0000256" key="4">
    <source>
        <dbReference type="ARBA" id="ARBA00022835"/>
    </source>
</evidence>
<dbReference type="InterPro" id="IPR012340">
    <property type="entry name" value="NA-bd_OB-fold"/>
</dbReference>
<dbReference type="RefSeq" id="XP_013754995.1">
    <property type="nucleotide sequence ID" value="XM_013899541.1"/>
</dbReference>
<evidence type="ECO:0000259" key="9">
    <source>
        <dbReference type="Pfam" id="PF21266"/>
    </source>
</evidence>
<organism evidence="10 11">
    <name type="scientific">Thecamonas trahens ATCC 50062</name>
    <dbReference type="NCBI Taxonomy" id="461836"/>
    <lineage>
        <taxon>Eukaryota</taxon>
        <taxon>Apusozoa</taxon>
        <taxon>Apusomonadida</taxon>
        <taxon>Apusomonadidae</taxon>
        <taxon>Thecamonas</taxon>
    </lineage>
</organism>
<dbReference type="InterPro" id="IPR025721">
    <property type="entry name" value="Exosome_cplx_N_dom"/>
</dbReference>
<dbReference type="STRING" id="461836.A0A0L0DLI0"/>
<keyword evidence="6" id="KW-0539">Nucleus</keyword>
<evidence type="ECO:0000256" key="1">
    <source>
        <dbReference type="ARBA" id="ARBA00004123"/>
    </source>
</evidence>
<dbReference type="Gene3D" id="2.40.50.100">
    <property type="match status" value="1"/>
</dbReference>
<evidence type="ECO:0000259" key="8">
    <source>
        <dbReference type="Pfam" id="PF15985"/>
    </source>
</evidence>
<dbReference type="GO" id="GO:0000176">
    <property type="term" value="C:nuclear exosome (RNase complex)"/>
    <property type="evidence" value="ECO:0007669"/>
    <property type="project" value="TreeGrafter"/>
</dbReference>
<keyword evidence="3" id="KW-0698">rRNA processing</keyword>
<sequence length="330" mass="35100">MSKTSRLALPAYASSTQTTRTVDTRVVVPGEVILPHDGFLRGHGTYPKDGMLCATVAGMVTQVNKLISVVPLKSRFVARIGDVVVGRIVEVAHKRWKVDVQSQQDAVLMLSSINIPGSTQRRRSAADELLMRSFFAEGDLISAEVQSLYADGGCSLATRSSKYGKLVDGLLVAVNPSLMKRTASHFHSFPCGIDAIFGFNGYIWLTPSPPEAEGDDVASASATGAIPSSMNDVSTAAADTGPPFKSVPLDARKAIVRLRNAIVALDSVFIAIYADSVWEAYQASLELELDLPDMLHASNMEAVTARVREVHDEAMAAAVVPGVEAGPSSA</sequence>
<dbReference type="GO" id="GO:0071034">
    <property type="term" value="P:CUT catabolic process"/>
    <property type="evidence" value="ECO:0007669"/>
    <property type="project" value="TreeGrafter"/>
</dbReference>